<dbReference type="Proteomes" id="UP001501842">
    <property type="component" value="Unassembled WGS sequence"/>
</dbReference>
<gene>
    <name evidence="4" type="ORF">GCM10010439_32140</name>
</gene>
<dbReference type="PROSITE" id="PS00662">
    <property type="entry name" value="T2SP_E"/>
    <property type="match status" value="1"/>
</dbReference>
<evidence type="ECO:0000256" key="2">
    <source>
        <dbReference type="SAM" id="MobiDB-lite"/>
    </source>
</evidence>
<dbReference type="InterPro" id="IPR027417">
    <property type="entry name" value="P-loop_NTPase"/>
</dbReference>
<protein>
    <submittedName>
        <fullName evidence="4">CpaF family protein</fullName>
    </submittedName>
</protein>
<dbReference type="InterPro" id="IPR050921">
    <property type="entry name" value="T4SS_GSP_E_ATPase"/>
</dbReference>
<dbReference type="Gene3D" id="3.40.50.300">
    <property type="entry name" value="P-loop containing nucleotide triphosphate hydrolases"/>
    <property type="match status" value="1"/>
</dbReference>
<feature type="region of interest" description="Disordered" evidence="2">
    <location>
        <begin position="1"/>
        <end position="52"/>
    </location>
</feature>
<dbReference type="PANTHER" id="PTHR30486">
    <property type="entry name" value="TWITCHING MOTILITY PROTEIN PILT"/>
    <property type="match status" value="1"/>
</dbReference>
<dbReference type="EMBL" id="BAAATZ010000012">
    <property type="protein sequence ID" value="GAA2727109.1"/>
    <property type="molecule type" value="Genomic_DNA"/>
</dbReference>
<keyword evidence="5" id="KW-1185">Reference proteome</keyword>
<comment type="caution">
    <text evidence="4">The sequence shown here is derived from an EMBL/GenBank/DDBJ whole genome shotgun (WGS) entry which is preliminary data.</text>
</comment>
<dbReference type="RefSeq" id="WP_344451193.1">
    <property type="nucleotide sequence ID" value="NZ_BAAATZ010000012.1"/>
</dbReference>
<proteinExistence type="inferred from homology"/>
<dbReference type="PANTHER" id="PTHR30486:SF15">
    <property type="entry name" value="TYPE II_IV SECRETION SYSTEM ATPASE"/>
    <property type="match status" value="1"/>
</dbReference>
<dbReference type="Pfam" id="PF00437">
    <property type="entry name" value="T2SSE"/>
    <property type="match status" value="1"/>
</dbReference>
<dbReference type="Gene3D" id="3.30.450.380">
    <property type="match status" value="1"/>
</dbReference>
<evidence type="ECO:0000259" key="3">
    <source>
        <dbReference type="PROSITE" id="PS00662"/>
    </source>
</evidence>
<comment type="similarity">
    <text evidence="1">Belongs to the GSP E family.</text>
</comment>
<evidence type="ECO:0000313" key="4">
    <source>
        <dbReference type="EMBL" id="GAA2727109.1"/>
    </source>
</evidence>
<sequence length="471" mass="51513">MSSLSERLARLNATIKEGADQAEPQPTAALAVSPPGRTGRRSGRPVDPFSGLKRRVHQSLVETLGPKLYDANLSPGELEQRVRTTLQQVIEQEQTPLTLLDRGRVQQEVLDEILGLGPLEPYLNDPEVSEIMVNGPGQIYVERAGRIHLAEGAFAGEGSLRRVIEKIVSRVGRRIDESSPMVDARLPDGSRVNAVVPPVAIDGSLLTIRKFSADPLTVHDLVGFGTLTPQVAELLAACVRARLNIVISGGTGSGKTTTLNVMSSFIPADERIVTIEDAAELQLRQEHVLRMESRPANVEGRGEVTIRDLVRNCLRMRPDRIVIGEVRDGASLDMLQAMNTGHDGSLTTVHANAPRDVLSRLETMVLMSGMELPVRAVREQMASAIDLIVHQSRLKDGTRRITHVTEVSGMEGDIITLQDLFLFDMRAGVDQSGRFLGTLRSTGLRPRFLSKLSDLGIALPHEIFGYEQAPW</sequence>
<evidence type="ECO:0000256" key="1">
    <source>
        <dbReference type="ARBA" id="ARBA00006611"/>
    </source>
</evidence>
<accession>A0ABP6GRM9</accession>
<evidence type="ECO:0000313" key="5">
    <source>
        <dbReference type="Proteomes" id="UP001501842"/>
    </source>
</evidence>
<organism evidence="4 5">
    <name type="scientific">Actinocorallia aurantiaca</name>
    <dbReference type="NCBI Taxonomy" id="46204"/>
    <lineage>
        <taxon>Bacteria</taxon>
        <taxon>Bacillati</taxon>
        <taxon>Actinomycetota</taxon>
        <taxon>Actinomycetes</taxon>
        <taxon>Streptosporangiales</taxon>
        <taxon>Thermomonosporaceae</taxon>
        <taxon>Actinocorallia</taxon>
    </lineage>
</organism>
<feature type="domain" description="Bacterial type II secretion system protein E" evidence="3">
    <location>
        <begin position="314"/>
        <end position="328"/>
    </location>
</feature>
<dbReference type="InterPro" id="IPR001482">
    <property type="entry name" value="T2SS/T4SS_dom"/>
</dbReference>
<name>A0ABP6GRM9_9ACTN</name>
<dbReference type="SUPFAM" id="SSF52540">
    <property type="entry name" value="P-loop containing nucleoside triphosphate hydrolases"/>
    <property type="match status" value="1"/>
</dbReference>
<reference evidence="5" key="1">
    <citation type="journal article" date="2019" name="Int. J. Syst. Evol. Microbiol.">
        <title>The Global Catalogue of Microorganisms (GCM) 10K type strain sequencing project: providing services to taxonomists for standard genome sequencing and annotation.</title>
        <authorList>
            <consortium name="The Broad Institute Genomics Platform"/>
            <consortium name="The Broad Institute Genome Sequencing Center for Infectious Disease"/>
            <person name="Wu L."/>
            <person name="Ma J."/>
        </authorList>
    </citation>
    <scope>NUCLEOTIDE SEQUENCE [LARGE SCALE GENOMIC DNA]</scope>
    <source>
        <strain evidence="5">JCM 8201</strain>
    </source>
</reference>
<dbReference type="CDD" id="cd01130">
    <property type="entry name" value="VirB11-like_ATPase"/>
    <property type="match status" value="1"/>
</dbReference>